<dbReference type="EMBL" id="CP004354">
    <property type="protein sequence ID" value="AGG66175.1"/>
    <property type="molecule type" value="Genomic_DNA"/>
</dbReference>
<evidence type="ECO:0000259" key="1">
    <source>
        <dbReference type="PROSITE" id="PS51186"/>
    </source>
</evidence>
<dbReference type="AlphaFoldDB" id="M1UDV5"/>
<keyword evidence="2" id="KW-0808">Transferase</keyword>
<dbReference type="PROSITE" id="PS51186">
    <property type="entry name" value="GNAT"/>
    <property type="match status" value="1"/>
</dbReference>
<accession>M1UDV5</accession>
<dbReference type="InterPro" id="IPR016181">
    <property type="entry name" value="Acyl_CoA_acyltransferase"/>
</dbReference>
<keyword evidence="3" id="KW-1185">Reference proteome</keyword>
<dbReference type="Pfam" id="PF00583">
    <property type="entry name" value="Acetyltransf_1"/>
    <property type="match status" value="1"/>
</dbReference>
<dbReference type="Gene3D" id="3.40.630.30">
    <property type="match status" value="1"/>
</dbReference>
<feature type="domain" description="N-acetyltransferase" evidence="1">
    <location>
        <begin position="1"/>
        <end position="178"/>
    </location>
</feature>
<organism evidence="2 3">
    <name type="scientific">Corynebacterium callunae DSM 20147</name>
    <dbReference type="NCBI Taxonomy" id="1121353"/>
    <lineage>
        <taxon>Bacteria</taxon>
        <taxon>Bacillati</taxon>
        <taxon>Actinomycetota</taxon>
        <taxon>Actinomycetes</taxon>
        <taxon>Mycobacteriales</taxon>
        <taxon>Corynebacteriaceae</taxon>
        <taxon>Corynebacterium</taxon>
    </lineage>
</organism>
<proteinExistence type="predicted"/>
<dbReference type="RefSeq" id="WP_015650613.1">
    <property type="nucleotide sequence ID" value="NC_020506.1"/>
</dbReference>
<dbReference type="PATRIC" id="fig|1121353.3.peg.748"/>
<gene>
    <name evidence="2" type="ORF">H924_03635</name>
</gene>
<dbReference type="InterPro" id="IPR000182">
    <property type="entry name" value="GNAT_dom"/>
</dbReference>
<dbReference type="OrthoDB" id="3259986at2"/>
<sequence>MIKHATSKKECRDIRLLFTSEMSPEWELPELPRKPAQFEELGTLLGAWEDNRLVGAAFISPASTEANAIYDNLSGIDDDLARDSYTWLREKVVFIELIATVAQYRRRGIAHRLLSKIQSIAADEGREIIIAVAGNNDSRKLFAHADYIILQPNVGLVLTANQNDTLLDLGILPGVPDCAFAVKEIGRSNRFSFMITHPDVSGWDHGTPMWQLTERAFHVPTNR</sequence>
<dbReference type="GO" id="GO:0016747">
    <property type="term" value="F:acyltransferase activity, transferring groups other than amino-acyl groups"/>
    <property type="evidence" value="ECO:0007669"/>
    <property type="project" value="InterPro"/>
</dbReference>
<name>M1UDV5_9CORY</name>
<dbReference type="Proteomes" id="UP000011760">
    <property type="component" value="Chromosome"/>
</dbReference>
<evidence type="ECO:0000313" key="3">
    <source>
        <dbReference type="Proteomes" id="UP000011760"/>
    </source>
</evidence>
<protein>
    <submittedName>
        <fullName evidence="2">Acetyl transferase</fullName>
    </submittedName>
</protein>
<reference evidence="2 3" key="1">
    <citation type="submission" date="2013-02" db="EMBL/GenBank/DDBJ databases">
        <title>The complete genome sequence of Corynebacterium callunae DSM 20147.</title>
        <authorList>
            <person name="Ruckert C."/>
            <person name="Albersmeier A."/>
            <person name="Kalinowski J."/>
        </authorList>
    </citation>
    <scope>NUCLEOTIDE SEQUENCE [LARGE SCALE GENOMIC DNA]</scope>
    <source>
        <strain evidence="2 3">DSM 20147</strain>
    </source>
</reference>
<dbReference type="HOGENOM" id="CLU_1238500_0_0_11"/>
<dbReference type="CDD" id="cd04301">
    <property type="entry name" value="NAT_SF"/>
    <property type="match status" value="1"/>
</dbReference>
<dbReference type="SUPFAM" id="SSF55729">
    <property type="entry name" value="Acyl-CoA N-acyltransferases (Nat)"/>
    <property type="match status" value="1"/>
</dbReference>
<dbReference type="eggNOG" id="ENOG5031YHE">
    <property type="taxonomic scope" value="Bacteria"/>
</dbReference>
<dbReference type="KEGG" id="ccn:H924_03635"/>
<evidence type="ECO:0000313" key="2">
    <source>
        <dbReference type="EMBL" id="AGG66175.1"/>
    </source>
</evidence>